<dbReference type="RefSeq" id="WP_213348048.1">
    <property type="nucleotide sequence ID" value="NZ_JAEDAM010000002.1"/>
</dbReference>
<organism evidence="1 2">
    <name type="scientific">Candidatus Vampirococcus lugosii</name>
    <dbReference type="NCBI Taxonomy" id="2789015"/>
    <lineage>
        <taxon>Bacteria</taxon>
        <taxon>Candidatus Absconditibacteriota</taxon>
        <taxon>Vampirococcus</taxon>
    </lineage>
</organism>
<dbReference type="EMBL" id="JAEDAM010000002">
    <property type="protein sequence ID" value="MBS8121511.1"/>
    <property type="molecule type" value="Genomic_DNA"/>
</dbReference>
<evidence type="ECO:0000313" key="1">
    <source>
        <dbReference type="EMBL" id="MBS8121511.1"/>
    </source>
</evidence>
<accession>A0ABS5QJQ7</accession>
<gene>
    <name evidence="1" type="ORF">VAMP_5n58</name>
</gene>
<dbReference type="Proteomes" id="UP000680365">
    <property type="component" value="Unassembled WGS sequence"/>
</dbReference>
<evidence type="ECO:0000313" key="2">
    <source>
        <dbReference type="Proteomes" id="UP000680365"/>
    </source>
</evidence>
<evidence type="ECO:0008006" key="3">
    <source>
        <dbReference type="Google" id="ProtNLM"/>
    </source>
</evidence>
<keyword evidence="2" id="KW-1185">Reference proteome</keyword>
<reference evidence="1 2" key="1">
    <citation type="journal article" date="2021" name="Nat. Commun.">
        <title>Reductive evolution and unique predatory mode in the CPR bacterium Vampirococcus lugosii.</title>
        <authorList>
            <person name="Moreira D."/>
            <person name="Zivanovic Y."/>
            <person name="Lopez-Archilla A.I."/>
            <person name="Iniesto M."/>
            <person name="Lopez-Garcia P."/>
        </authorList>
    </citation>
    <scope>NUCLEOTIDE SEQUENCE [LARGE SCALE GENOMIC DNA]</scope>
    <source>
        <strain evidence="1">Chiprana</strain>
    </source>
</reference>
<comment type="caution">
    <text evidence="1">The sequence shown here is derived from an EMBL/GenBank/DDBJ whole genome shotgun (WGS) entry which is preliminary data.</text>
</comment>
<proteinExistence type="predicted"/>
<name>A0ABS5QJQ7_9BACT</name>
<sequence length="124" mass="13828">MNNNKGFSILKIAVSVCVFSTFLGVSVTNGNDIQGSDCVVIDTQDKCNSAIDNGLTSVMLQKNGVDTNNWESKGTLTHCHKNTFQRKVVFQFRGRVMSAILTPRYDCHHGLECNDDYLFWACNN</sequence>
<protein>
    <recommendedName>
        <fullName evidence="3">SRCR domain-containing protein</fullName>
    </recommendedName>
</protein>